<evidence type="ECO:0000256" key="7">
    <source>
        <dbReference type="ARBA" id="ARBA00023049"/>
    </source>
</evidence>
<dbReference type="SUPFAM" id="SSF55486">
    <property type="entry name" value="Metalloproteases ('zincins'), catalytic domain"/>
    <property type="match status" value="1"/>
</dbReference>
<dbReference type="CDD" id="cd08662">
    <property type="entry name" value="M13"/>
    <property type="match status" value="1"/>
</dbReference>
<comment type="caution">
    <text evidence="11">The sequence shown here is derived from an EMBL/GenBank/DDBJ whole genome shotgun (WGS) entry which is preliminary data.</text>
</comment>
<keyword evidence="6" id="KW-0862">Zinc</keyword>
<dbReference type="PANTHER" id="PTHR11733">
    <property type="entry name" value="ZINC METALLOPROTEASE FAMILY M13 NEPRILYSIN-RELATED"/>
    <property type="match status" value="1"/>
</dbReference>
<keyword evidence="4" id="KW-0479">Metal-binding</keyword>
<evidence type="ECO:0000256" key="2">
    <source>
        <dbReference type="ARBA" id="ARBA00007357"/>
    </source>
</evidence>
<sequence>MKSFLTSAAGLAIAAALAATSATASENRVSVTLVAKADGEGDAAVKGDASLKALTFGTWGVDLAARDTNVKPGDDFDKYANGGWFARTEIPADQASAGVDYDVYNLTQRQLGQLVTGAPATSQVGGLYQSFMDEKRVDALGAAPLMADVDAVAAIQDKGAMARFMGSTQGTFGATIVSGGPYADTNDPTVNVLWLGQAGLGLPERDYYLNDSFKTQRDAYRAYIVRTMKMIGNAAPEKAADAIMAFETDIAKVSWPIADRRDIGKINNPMSSDELAVYAPGLDWKAWFEGAGIGPQKRIIVNENTAVRDIAALYAKTPLDTIKLWQQFHIADNAAPYLSKAFVDSRFEYTKVLSGVGELRPRWKRGLTLVDGSLGELVGESYSKQYFPASAKAKMESLVANLKLAMGDRIRNNSWMAPETKAAALEKLAKMDVMVGYPDKWRDYSGLKIDPTDLYGNVKRSAAFEYAYSLSDLNKPVDRKKWSMNPQEVNAYNGGLENKIVFPAGILQAPYFSESVDDAVNYGAIGAVIGHEISHGFDDQGRKIDANGAVRDWWTAADAARFEAQAKGFGAQYAAYEAAPGAFINPDLTMGENIADLAGLEIAYDAYHRSLNGKEAPVIDGLTGDQRFFLAFAQAWRDKAREDSIKQQVASDEHAPARWRIIGPVRNVDAWYKAFNVTPDNKYYLKPEARTRIW</sequence>
<evidence type="ECO:0000259" key="10">
    <source>
        <dbReference type="Pfam" id="PF05649"/>
    </source>
</evidence>
<dbReference type="RefSeq" id="WP_215350115.1">
    <property type="nucleotide sequence ID" value="NZ_BAAAFE010000007.1"/>
</dbReference>
<name>A0ABN1M790_9SPHN</name>
<evidence type="ECO:0000256" key="8">
    <source>
        <dbReference type="SAM" id="SignalP"/>
    </source>
</evidence>
<dbReference type="Proteomes" id="UP001500738">
    <property type="component" value="Unassembled WGS sequence"/>
</dbReference>
<feature type="domain" description="Peptidase M13 C-terminal" evidence="9">
    <location>
        <begin position="490"/>
        <end position="690"/>
    </location>
</feature>
<keyword evidence="7" id="KW-0482">Metalloprotease</keyword>
<accession>A0ABN1M790</accession>
<evidence type="ECO:0000313" key="11">
    <source>
        <dbReference type="EMBL" id="GAA0865170.1"/>
    </source>
</evidence>
<dbReference type="Gene3D" id="3.40.390.10">
    <property type="entry name" value="Collagenase (Catalytic Domain)"/>
    <property type="match status" value="1"/>
</dbReference>
<keyword evidence="3" id="KW-0645">Protease</keyword>
<reference evidence="11 12" key="1">
    <citation type="journal article" date="2019" name="Int. J. Syst. Evol. Microbiol.">
        <title>The Global Catalogue of Microorganisms (GCM) 10K type strain sequencing project: providing services to taxonomists for standard genome sequencing and annotation.</title>
        <authorList>
            <consortium name="The Broad Institute Genomics Platform"/>
            <consortium name="The Broad Institute Genome Sequencing Center for Infectious Disease"/>
            <person name="Wu L."/>
            <person name="Ma J."/>
        </authorList>
    </citation>
    <scope>NUCLEOTIDE SEQUENCE [LARGE SCALE GENOMIC DNA]</scope>
    <source>
        <strain evidence="11 12">JCM 15910</strain>
    </source>
</reference>
<feature type="chain" id="PRO_5046336823" evidence="8">
    <location>
        <begin position="25"/>
        <end position="694"/>
    </location>
</feature>
<evidence type="ECO:0000256" key="4">
    <source>
        <dbReference type="ARBA" id="ARBA00022723"/>
    </source>
</evidence>
<proteinExistence type="inferred from homology"/>
<evidence type="ECO:0000256" key="1">
    <source>
        <dbReference type="ARBA" id="ARBA00001947"/>
    </source>
</evidence>
<dbReference type="InterPro" id="IPR008753">
    <property type="entry name" value="Peptidase_M13_N"/>
</dbReference>
<keyword evidence="8" id="KW-0732">Signal</keyword>
<dbReference type="InterPro" id="IPR024079">
    <property type="entry name" value="MetalloPept_cat_dom_sf"/>
</dbReference>
<gene>
    <name evidence="11" type="ORF">GCM10009115_22700</name>
</gene>
<comment type="cofactor">
    <cofactor evidence="1">
        <name>Zn(2+)</name>
        <dbReference type="ChEBI" id="CHEBI:29105"/>
    </cofactor>
</comment>
<evidence type="ECO:0000256" key="6">
    <source>
        <dbReference type="ARBA" id="ARBA00022833"/>
    </source>
</evidence>
<dbReference type="PRINTS" id="PR00786">
    <property type="entry name" value="NEPRILYSIN"/>
</dbReference>
<keyword evidence="5" id="KW-0378">Hydrolase</keyword>
<dbReference type="InterPro" id="IPR018497">
    <property type="entry name" value="Peptidase_M13_C"/>
</dbReference>
<dbReference type="Pfam" id="PF05649">
    <property type="entry name" value="Peptidase_M13_N"/>
    <property type="match status" value="1"/>
</dbReference>
<evidence type="ECO:0000256" key="3">
    <source>
        <dbReference type="ARBA" id="ARBA00022670"/>
    </source>
</evidence>
<keyword evidence="12" id="KW-1185">Reference proteome</keyword>
<dbReference type="PROSITE" id="PS51885">
    <property type="entry name" value="NEPRILYSIN"/>
    <property type="match status" value="1"/>
</dbReference>
<dbReference type="PANTHER" id="PTHR11733:SF167">
    <property type="entry name" value="FI17812P1-RELATED"/>
    <property type="match status" value="1"/>
</dbReference>
<protein>
    <submittedName>
        <fullName evidence="11">M13 family metallopeptidase</fullName>
    </submittedName>
</protein>
<dbReference type="Gene3D" id="1.10.1380.10">
    <property type="entry name" value="Neutral endopeptidase , domain2"/>
    <property type="match status" value="1"/>
</dbReference>
<comment type="similarity">
    <text evidence="2">Belongs to the peptidase M13 family.</text>
</comment>
<dbReference type="Pfam" id="PF01431">
    <property type="entry name" value="Peptidase_M13"/>
    <property type="match status" value="1"/>
</dbReference>
<feature type="domain" description="Peptidase M13 N-terminal" evidence="10">
    <location>
        <begin position="72"/>
        <end position="438"/>
    </location>
</feature>
<dbReference type="InterPro" id="IPR042089">
    <property type="entry name" value="Peptidase_M13_dom_2"/>
</dbReference>
<evidence type="ECO:0000313" key="12">
    <source>
        <dbReference type="Proteomes" id="UP001500738"/>
    </source>
</evidence>
<dbReference type="InterPro" id="IPR000718">
    <property type="entry name" value="Peptidase_M13"/>
</dbReference>
<feature type="signal peptide" evidence="8">
    <location>
        <begin position="1"/>
        <end position="24"/>
    </location>
</feature>
<evidence type="ECO:0000259" key="9">
    <source>
        <dbReference type="Pfam" id="PF01431"/>
    </source>
</evidence>
<organism evidence="11 12">
    <name type="scientific">Sphingopyxis soli</name>
    <dbReference type="NCBI Taxonomy" id="592051"/>
    <lineage>
        <taxon>Bacteria</taxon>
        <taxon>Pseudomonadati</taxon>
        <taxon>Pseudomonadota</taxon>
        <taxon>Alphaproteobacteria</taxon>
        <taxon>Sphingomonadales</taxon>
        <taxon>Sphingomonadaceae</taxon>
        <taxon>Sphingopyxis</taxon>
    </lineage>
</organism>
<evidence type="ECO:0000256" key="5">
    <source>
        <dbReference type="ARBA" id="ARBA00022801"/>
    </source>
</evidence>
<dbReference type="EMBL" id="BAAAFE010000007">
    <property type="protein sequence ID" value="GAA0865170.1"/>
    <property type="molecule type" value="Genomic_DNA"/>
</dbReference>